<dbReference type="InterPro" id="IPR055372">
    <property type="entry name" value="CBM96"/>
</dbReference>
<evidence type="ECO:0000256" key="4">
    <source>
        <dbReference type="SAM" id="MobiDB-lite"/>
    </source>
</evidence>
<sequence>MSMLVKLATAFLVVSGANGKDFDSCLMQLAASPTQATTVERPLADTYAQSCQSTNYGTQQVLVTKRYSDGWCGTRYSFLQFSVPCDAQDATLLLWPTDYAAGTFPKVAVFTVQNAWSESTTIWSNHPGWQEQVCDYQAYPGPVGQAFACTVPQAKLAGKNTISFALVAEWMWAGGAVVLGLAKPSTRAPDRRWCSSVLLQHPRRPRRAARPRPRRPVRRAARQAARPPVRPRPRRPVRRAARPPVRPRPRRPARRLRRLRPRRAARPPVRPRPQRPVRRAARPPVRPRPRRPVRRLRRLRVLILMAPGNHVLINIPRGERAEKALLRVQADARRLGKQCTDLYFQDLNVTGSWAEAEQVGGFHYSASQSEVEAPKWVILGKIELKVVRGHTDGRTSYLNVYVKHLGRAGFAVGGLLGEDDHSDASTPEAGCVELVDLQDLQTFRTGSGSRPVSTAEATYA</sequence>
<accession>A0ABN9PF37</accession>
<name>A0ABN9PF37_9DINO</name>
<keyword evidence="2" id="KW-0964">Secreted</keyword>
<feature type="compositionally biased region" description="Basic residues" evidence="4">
    <location>
        <begin position="272"/>
        <end position="292"/>
    </location>
</feature>
<evidence type="ECO:0000313" key="7">
    <source>
        <dbReference type="EMBL" id="CAK0789775.1"/>
    </source>
</evidence>
<feature type="compositionally biased region" description="Basic residues" evidence="4">
    <location>
        <begin position="229"/>
        <end position="265"/>
    </location>
</feature>
<dbReference type="Pfam" id="PF24517">
    <property type="entry name" value="CBM96"/>
    <property type="match status" value="1"/>
</dbReference>
<proteinExistence type="predicted"/>
<protein>
    <recommendedName>
        <fullName evidence="6">Carbohydrate-binding module family 96 domain-containing protein</fullName>
    </recommendedName>
</protein>
<gene>
    <name evidence="7" type="ORF">PCOR1329_LOCUS1248</name>
</gene>
<feature type="region of interest" description="Disordered" evidence="4">
    <location>
        <begin position="196"/>
        <end position="292"/>
    </location>
</feature>
<evidence type="ECO:0000313" key="8">
    <source>
        <dbReference type="Proteomes" id="UP001189429"/>
    </source>
</evidence>
<feature type="chain" id="PRO_5045119490" description="Carbohydrate-binding module family 96 domain-containing protein" evidence="5">
    <location>
        <begin position="20"/>
        <end position="460"/>
    </location>
</feature>
<feature type="domain" description="Carbohydrate-binding module family 96" evidence="6">
    <location>
        <begin position="39"/>
        <end position="166"/>
    </location>
</feature>
<feature type="compositionally biased region" description="Basic residues" evidence="4">
    <location>
        <begin position="201"/>
        <end position="221"/>
    </location>
</feature>
<evidence type="ECO:0000259" key="6">
    <source>
        <dbReference type="Pfam" id="PF24517"/>
    </source>
</evidence>
<comment type="caution">
    <text evidence="7">The sequence shown here is derived from an EMBL/GenBank/DDBJ whole genome shotgun (WGS) entry which is preliminary data.</text>
</comment>
<reference evidence="7" key="1">
    <citation type="submission" date="2023-10" db="EMBL/GenBank/DDBJ databases">
        <authorList>
            <person name="Chen Y."/>
            <person name="Shah S."/>
            <person name="Dougan E. K."/>
            <person name="Thang M."/>
            <person name="Chan C."/>
        </authorList>
    </citation>
    <scope>NUCLEOTIDE SEQUENCE [LARGE SCALE GENOMIC DNA]</scope>
</reference>
<evidence type="ECO:0000256" key="1">
    <source>
        <dbReference type="ARBA" id="ARBA00004613"/>
    </source>
</evidence>
<evidence type="ECO:0000256" key="5">
    <source>
        <dbReference type="SAM" id="SignalP"/>
    </source>
</evidence>
<comment type="subcellular location">
    <subcellularLocation>
        <location evidence="1">Secreted</location>
    </subcellularLocation>
</comment>
<dbReference type="EMBL" id="CAUYUJ010000303">
    <property type="protein sequence ID" value="CAK0789775.1"/>
    <property type="molecule type" value="Genomic_DNA"/>
</dbReference>
<evidence type="ECO:0000256" key="2">
    <source>
        <dbReference type="ARBA" id="ARBA00022525"/>
    </source>
</evidence>
<evidence type="ECO:0000256" key="3">
    <source>
        <dbReference type="ARBA" id="ARBA00022729"/>
    </source>
</evidence>
<dbReference type="Proteomes" id="UP001189429">
    <property type="component" value="Unassembled WGS sequence"/>
</dbReference>
<keyword evidence="3 5" id="KW-0732">Signal</keyword>
<keyword evidence="8" id="KW-1185">Reference proteome</keyword>
<organism evidence="7 8">
    <name type="scientific">Prorocentrum cordatum</name>
    <dbReference type="NCBI Taxonomy" id="2364126"/>
    <lineage>
        <taxon>Eukaryota</taxon>
        <taxon>Sar</taxon>
        <taxon>Alveolata</taxon>
        <taxon>Dinophyceae</taxon>
        <taxon>Prorocentrales</taxon>
        <taxon>Prorocentraceae</taxon>
        <taxon>Prorocentrum</taxon>
    </lineage>
</organism>
<feature type="signal peptide" evidence="5">
    <location>
        <begin position="1"/>
        <end position="19"/>
    </location>
</feature>